<evidence type="ECO:0000313" key="2">
    <source>
        <dbReference type="Proteomes" id="UP000504629"/>
    </source>
</evidence>
<dbReference type="RefSeq" id="XP_028044088.1">
    <property type="nucleotide sequence ID" value="XM_028188287.1"/>
</dbReference>
<keyword evidence="2" id="KW-1185">Reference proteome</keyword>
<proteinExistence type="predicted"/>
<dbReference type="KEGG" id="bman:114253413"/>
<feature type="coiled-coil region" evidence="1">
    <location>
        <begin position="119"/>
        <end position="153"/>
    </location>
</feature>
<evidence type="ECO:0000313" key="3">
    <source>
        <dbReference type="RefSeq" id="XP_028044088.1"/>
    </source>
</evidence>
<gene>
    <name evidence="3" type="primary">LOC114253413</name>
</gene>
<sequence length="236" mass="27661">MEITTNSEYSAEKNSIKENFLLDMIKEVYFEQILSTKIKSKITKIIQECNLEKYSSLHKMSTADENTSTLLGVLKHISTELTFEEQIELNEVFLQKIQNKLPVLVTQLEQLKLSRHTSNESKKEQIKALKESIDTKLNKLNDQENEKVELMMEWLNHRLLEVSKFNDDSSELLTLKTRVLELKSKILHLQILQNIFTETNQSIKAYTEVHKDIKESITETEERIKHFRSIIESDFA</sequence>
<name>A0A6J2KRC2_BOMMA</name>
<reference evidence="3" key="1">
    <citation type="submission" date="2025-08" db="UniProtKB">
        <authorList>
            <consortium name="RefSeq"/>
        </authorList>
    </citation>
    <scope>IDENTIFICATION</scope>
    <source>
        <tissue evidence="3">Silk gland</tissue>
    </source>
</reference>
<dbReference type="Proteomes" id="UP000504629">
    <property type="component" value="Unplaced"/>
</dbReference>
<organism evidence="2 3">
    <name type="scientific">Bombyx mandarina</name>
    <name type="common">Wild silk moth</name>
    <name type="synonym">Wild silkworm</name>
    <dbReference type="NCBI Taxonomy" id="7092"/>
    <lineage>
        <taxon>Eukaryota</taxon>
        <taxon>Metazoa</taxon>
        <taxon>Ecdysozoa</taxon>
        <taxon>Arthropoda</taxon>
        <taxon>Hexapoda</taxon>
        <taxon>Insecta</taxon>
        <taxon>Pterygota</taxon>
        <taxon>Neoptera</taxon>
        <taxon>Endopterygota</taxon>
        <taxon>Lepidoptera</taxon>
        <taxon>Glossata</taxon>
        <taxon>Ditrysia</taxon>
        <taxon>Bombycoidea</taxon>
        <taxon>Bombycidae</taxon>
        <taxon>Bombycinae</taxon>
        <taxon>Bombyx</taxon>
    </lineage>
</organism>
<keyword evidence="1" id="KW-0175">Coiled coil</keyword>
<dbReference type="AlphaFoldDB" id="A0A6J2KRC2"/>
<evidence type="ECO:0000256" key="1">
    <source>
        <dbReference type="SAM" id="Coils"/>
    </source>
</evidence>
<accession>A0A6J2KRC2</accession>
<dbReference type="OrthoDB" id="7696867at2759"/>
<dbReference type="GeneID" id="114253413"/>
<protein>
    <submittedName>
        <fullName evidence="3">Uncharacterized protein LOC114253413</fullName>
    </submittedName>
</protein>